<feature type="binding site" evidence="8">
    <location>
        <position position="140"/>
    </location>
    <ligand>
        <name>Mg(2+)</name>
        <dbReference type="ChEBI" id="CHEBI:18420"/>
    </ligand>
</feature>
<feature type="binding site" evidence="8">
    <location>
        <position position="155"/>
    </location>
    <ligand>
        <name>deamido-NAD(+)</name>
        <dbReference type="ChEBI" id="CHEBI:58437"/>
        <note>ligand shared between two neighboring subunits</note>
    </ligand>
</feature>
<protein>
    <recommendedName>
        <fullName evidence="8 10">NH(3)-dependent NAD(+) synthetase</fullName>
        <ecNumber evidence="8 10">6.3.1.5</ecNumber>
    </recommendedName>
</protein>
<dbReference type="AlphaFoldDB" id="D7E5X2"/>
<dbReference type="EMBL" id="CP002069">
    <property type="protein sequence ID" value="ADI72994.1"/>
    <property type="molecule type" value="Genomic_DNA"/>
</dbReference>
<feature type="binding site" evidence="8">
    <location>
        <position position="135"/>
    </location>
    <ligand>
        <name>ATP</name>
        <dbReference type="ChEBI" id="CHEBI:30616"/>
    </ligand>
</feature>
<feature type="binding site" description="in other chain" evidence="8">
    <location>
        <begin position="245"/>
        <end position="246"/>
    </location>
    <ligand>
        <name>deamido-NAD(+)</name>
        <dbReference type="ChEBI" id="CHEBI:58437"/>
        <note>ligand shared between two neighboring subunits</note>
    </ligand>
</feature>
<dbReference type="OrthoDB" id="39312at2157"/>
<dbReference type="GO" id="GO:0004359">
    <property type="term" value="F:glutaminase activity"/>
    <property type="evidence" value="ECO:0007669"/>
    <property type="project" value="InterPro"/>
</dbReference>
<evidence type="ECO:0000256" key="7">
    <source>
        <dbReference type="ARBA" id="ARBA00023027"/>
    </source>
</evidence>
<dbReference type="FunFam" id="3.40.50.620:FF:000106">
    <property type="entry name" value="Glutamine-dependent NAD(+) synthetase"/>
    <property type="match status" value="1"/>
</dbReference>
<evidence type="ECO:0000259" key="11">
    <source>
        <dbReference type="Pfam" id="PF02540"/>
    </source>
</evidence>
<dbReference type="HOGENOM" id="CLU_059327_1_1_2"/>
<organism evidence="12 13">
    <name type="scientific">Methanohalobium evestigatum (strain ATCC BAA-1072 / DSM 3721 / NBRC 107634 / OCM 161 / Z-7303)</name>
    <dbReference type="NCBI Taxonomy" id="644295"/>
    <lineage>
        <taxon>Archaea</taxon>
        <taxon>Methanobacteriati</taxon>
        <taxon>Methanobacteriota</taxon>
        <taxon>Stenosarchaea group</taxon>
        <taxon>Methanomicrobia</taxon>
        <taxon>Methanosarcinales</taxon>
        <taxon>Methanosarcinaceae</taxon>
        <taxon>Methanohalobium</taxon>
    </lineage>
</organism>
<accession>D7E5X2</accession>
<feature type="domain" description="NAD/GMP synthase" evidence="11">
    <location>
        <begin position="10"/>
        <end position="250"/>
    </location>
</feature>
<gene>
    <name evidence="8" type="primary">nadE</name>
    <name evidence="12" type="ordered locus">Metev_0062</name>
</gene>
<dbReference type="GO" id="GO:0008795">
    <property type="term" value="F:NAD+ synthase activity"/>
    <property type="evidence" value="ECO:0007669"/>
    <property type="project" value="UniProtKB-UniRule"/>
</dbReference>
<keyword evidence="4 8" id="KW-0547">Nucleotide-binding</keyword>
<dbReference type="EC" id="6.3.1.5" evidence="8 10"/>
<keyword evidence="2 8" id="KW-0436">Ligase</keyword>
<dbReference type="NCBIfam" id="TIGR00552">
    <property type="entry name" value="nadE"/>
    <property type="match status" value="1"/>
</dbReference>
<feature type="binding site" evidence="8">
    <location>
        <begin position="29"/>
        <end position="36"/>
    </location>
    <ligand>
        <name>ATP</name>
        <dbReference type="ChEBI" id="CHEBI:30616"/>
    </ligand>
</feature>
<feature type="binding site" description="in other chain" evidence="8">
    <location>
        <position position="115"/>
    </location>
    <ligand>
        <name>deamido-NAD(+)</name>
        <dbReference type="ChEBI" id="CHEBI:58437"/>
        <note>ligand shared between two neighboring subunits</note>
    </ligand>
</feature>
<feature type="binding site" evidence="8">
    <location>
        <position position="164"/>
    </location>
    <ligand>
        <name>ATP</name>
        <dbReference type="ChEBI" id="CHEBI:30616"/>
    </ligand>
</feature>
<dbReference type="InterPro" id="IPR014729">
    <property type="entry name" value="Rossmann-like_a/b/a_fold"/>
</dbReference>
<evidence type="ECO:0000256" key="8">
    <source>
        <dbReference type="HAMAP-Rule" id="MF_00193"/>
    </source>
</evidence>
<evidence type="ECO:0000313" key="12">
    <source>
        <dbReference type="EMBL" id="ADI72994.1"/>
    </source>
</evidence>
<evidence type="ECO:0000256" key="3">
    <source>
        <dbReference type="ARBA" id="ARBA00022723"/>
    </source>
</evidence>
<evidence type="ECO:0000256" key="5">
    <source>
        <dbReference type="ARBA" id="ARBA00022840"/>
    </source>
</evidence>
<dbReference type="GO" id="GO:0046872">
    <property type="term" value="F:metal ion binding"/>
    <property type="evidence" value="ECO:0007669"/>
    <property type="project" value="UniProtKB-KW"/>
</dbReference>
<evidence type="ECO:0000256" key="1">
    <source>
        <dbReference type="ARBA" id="ARBA00005859"/>
    </source>
</evidence>
<comment type="catalytic activity">
    <reaction evidence="8 10">
        <text>deamido-NAD(+) + NH4(+) + ATP = AMP + diphosphate + NAD(+) + H(+)</text>
        <dbReference type="Rhea" id="RHEA:21188"/>
        <dbReference type="ChEBI" id="CHEBI:15378"/>
        <dbReference type="ChEBI" id="CHEBI:28938"/>
        <dbReference type="ChEBI" id="CHEBI:30616"/>
        <dbReference type="ChEBI" id="CHEBI:33019"/>
        <dbReference type="ChEBI" id="CHEBI:57540"/>
        <dbReference type="ChEBI" id="CHEBI:58437"/>
        <dbReference type="ChEBI" id="CHEBI:456215"/>
        <dbReference type="EC" id="6.3.1.5"/>
    </reaction>
</comment>
<keyword evidence="7 8" id="KW-0520">NAD</keyword>
<dbReference type="STRING" id="644295.Metev_0062"/>
<dbReference type="GO" id="GO:0009435">
    <property type="term" value="P:NAD+ biosynthetic process"/>
    <property type="evidence" value="ECO:0007669"/>
    <property type="project" value="UniProtKB-UniRule"/>
</dbReference>
<comment type="function">
    <text evidence="8">Catalyzes the ATP-dependent amidation of deamido-NAD to form NAD. Uses ammonia as a nitrogen source.</text>
</comment>
<evidence type="ECO:0000256" key="9">
    <source>
        <dbReference type="RuleBase" id="RU003811"/>
    </source>
</evidence>
<dbReference type="InterPro" id="IPR022926">
    <property type="entry name" value="NH(3)-dep_NAD(+)_synth"/>
</dbReference>
<dbReference type="GeneID" id="9345673"/>
<keyword evidence="5 8" id="KW-0067">ATP-binding</keyword>
<feature type="binding site" evidence="8">
    <location>
        <position position="35"/>
    </location>
    <ligand>
        <name>Mg(2+)</name>
        <dbReference type="ChEBI" id="CHEBI:18420"/>
    </ligand>
</feature>
<sequence>MDYDRARSIIVNFIRSKVKEADSTGVVIGLSGGIDSAVTANLAVEALGSENVLGIHLPEEGVTSTKDSKDSEIIANSLGINFKNIDISRILNCFISEIPDESGEKPPVVGNLKSRIRMCLLYYYANSFYKMVVGTGNKSEIMLGYFTKYGDGGVDLEPIGDLYKTEVFELAKLLSIPEHIINKKPSAGLWSGQTDENELGLPYEIIDRILNLVFHGEKPENLQEIFDLTPDQIDLLLSRMKSNIHKRKVPPIAIVDAARHYME</sequence>
<dbReference type="NCBIfam" id="NF010587">
    <property type="entry name" value="PRK13980.1"/>
    <property type="match status" value="1"/>
</dbReference>
<evidence type="ECO:0000256" key="4">
    <source>
        <dbReference type="ARBA" id="ARBA00022741"/>
    </source>
</evidence>
<comment type="similarity">
    <text evidence="1 8 9">Belongs to the NAD synthetase family.</text>
</comment>
<dbReference type="Gene3D" id="3.40.50.620">
    <property type="entry name" value="HUPs"/>
    <property type="match status" value="1"/>
</dbReference>
<evidence type="ECO:0000256" key="6">
    <source>
        <dbReference type="ARBA" id="ARBA00022842"/>
    </source>
</evidence>
<dbReference type="PANTHER" id="PTHR23090:SF9">
    <property type="entry name" value="GLUTAMINE-DEPENDENT NAD(+) SYNTHETASE"/>
    <property type="match status" value="1"/>
</dbReference>
<evidence type="ECO:0000256" key="10">
    <source>
        <dbReference type="RuleBase" id="RU003812"/>
    </source>
</evidence>
<dbReference type="UniPathway" id="UPA00253">
    <property type="reaction ID" value="UER00333"/>
</dbReference>
<reference evidence="12 13" key="1">
    <citation type="submission" date="2010-06" db="EMBL/GenBank/DDBJ databases">
        <title>Complete sequence chromosome of Methanohalobium evestigatum Z-7303.</title>
        <authorList>
            <consortium name="US DOE Joint Genome Institute"/>
            <person name="Lucas S."/>
            <person name="Copeland A."/>
            <person name="Lapidus A."/>
            <person name="Cheng J.-F."/>
            <person name="Bruce D."/>
            <person name="Goodwin L."/>
            <person name="Pitluck S."/>
            <person name="Saunders E."/>
            <person name="Detter J.C."/>
            <person name="Han C."/>
            <person name="Tapia R."/>
            <person name="Land M."/>
            <person name="Hauser L."/>
            <person name="Kyrpides N."/>
            <person name="Mikhailova N."/>
            <person name="Sieprawska-Lupa M."/>
            <person name="Whitman W.B."/>
            <person name="Anderson I."/>
            <person name="Woyke T."/>
        </authorList>
    </citation>
    <scope>NUCLEOTIDE SEQUENCE [LARGE SCALE GENOMIC DNA]</scope>
    <source>
        <strain evidence="13">ATCC BAA-1072 / DSM 3721 / NBRC 107634 / OCM 161 / Z-7303</strain>
    </source>
</reference>
<dbReference type="GO" id="GO:0003952">
    <property type="term" value="F:NAD+ synthase (glutamine-hydrolyzing) activity"/>
    <property type="evidence" value="ECO:0007669"/>
    <property type="project" value="InterPro"/>
</dbReference>
<keyword evidence="13" id="KW-1185">Reference proteome</keyword>
<dbReference type="InterPro" id="IPR003694">
    <property type="entry name" value="NAD_synthase"/>
</dbReference>
<dbReference type="GO" id="GO:0005737">
    <property type="term" value="C:cytoplasm"/>
    <property type="evidence" value="ECO:0007669"/>
    <property type="project" value="InterPro"/>
</dbReference>
<dbReference type="SUPFAM" id="SSF52402">
    <property type="entry name" value="Adenine nucleotide alpha hydrolases-like"/>
    <property type="match status" value="1"/>
</dbReference>
<dbReference type="PANTHER" id="PTHR23090">
    <property type="entry name" value="NH 3 /GLUTAMINE-DEPENDENT NAD + SYNTHETASE"/>
    <property type="match status" value="1"/>
</dbReference>
<proteinExistence type="inferred from homology"/>
<keyword evidence="3 8" id="KW-0479">Metal-binding</keyword>
<dbReference type="HAMAP" id="MF_00193">
    <property type="entry name" value="NadE_ammonia_dep"/>
    <property type="match status" value="1"/>
</dbReference>
<keyword evidence="6 8" id="KW-0460">Magnesium</keyword>
<evidence type="ECO:0000313" key="13">
    <source>
        <dbReference type="Proteomes" id="UP000000391"/>
    </source>
</evidence>
<dbReference type="InterPro" id="IPR022310">
    <property type="entry name" value="NAD/GMP_synthase"/>
</dbReference>
<dbReference type="Proteomes" id="UP000000391">
    <property type="component" value="Chromosome"/>
</dbReference>
<feature type="binding site" evidence="8">
    <location>
        <position position="186"/>
    </location>
    <ligand>
        <name>ATP</name>
        <dbReference type="ChEBI" id="CHEBI:30616"/>
    </ligand>
</feature>
<name>D7E5X2_METEZ</name>
<dbReference type="CDD" id="cd00553">
    <property type="entry name" value="NAD_synthase"/>
    <property type="match status" value="1"/>
</dbReference>
<dbReference type="RefSeq" id="WP_013193562.1">
    <property type="nucleotide sequence ID" value="NC_014253.1"/>
</dbReference>
<comment type="subunit">
    <text evidence="8">Homodimer.</text>
</comment>
<dbReference type="KEGG" id="mev:Metev_0062"/>
<dbReference type="Pfam" id="PF02540">
    <property type="entry name" value="NAD_synthase"/>
    <property type="match status" value="1"/>
</dbReference>
<feature type="binding site" description="in other chain" evidence="8">
    <location>
        <position position="148"/>
    </location>
    <ligand>
        <name>deamido-NAD(+)</name>
        <dbReference type="ChEBI" id="CHEBI:58437"/>
        <note>ligand shared between two neighboring subunits</note>
    </ligand>
</feature>
<evidence type="ECO:0000256" key="2">
    <source>
        <dbReference type="ARBA" id="ARBA00022598"/>
    </source>
</evidence>
<comment type="pathway">
    <text evidence="8">Cofactor biosynthesis; NAD(+) biosynthesis; NAD(+) from deamido-NAD(+) (ammonia route): step 1/1.</text>
</comment>
<dbReference type="GO" id="GO:0005524">
    <property type="term" value="F:ATP binding"/>
    <property type="evidence" value="ECO:0007669"/>
    <property type="project" value="UniProtKB-UniRule"/>
</dbReference>